<keyword evidence="1" id="KW-0812">Transmembrane</keyword>
<dbReference type="PANTHER" id="PTHR35342">
    <property type="entry name" value="TRICARBOXYLIC TRANSPORT PROTEIN"/>
    <property type="match status" value="1"/>
</dbReference>
<proteinExistence type="predicted"/>
<evidence type="ECO:0000313" key="3">
    <source>
        <dbReference type="EMBL" id="RST87426.1"/>
    </source>
</evidence>
<feature type="transmembrane region" description="Helical" evidence="1">
    <location>
        <begin position="379"/>
        <end position="400"/>
    </location>
</feature>
<dbReference type="OrthoDB" id="9806425at2"/>
<evidence type="ECO:0000259" key="2">
    <source>
        <dbReference type="Pfam" id="PF01970"/>
    </source>
</evidence>
<sequence>MDVILAALAEMMEPLRLVMLLVGVCTGLVIGVIPGLGGLFGMALLIPLSFGLDPYSAIALLLGMSAVTTTSDTIPAVLIGVPGTVGSMATVVDGHALARRNEAGRALGAAYSASLLGGLFGAFVLAVSLPLLKPLLLMLRTPDFLAITLLGLSLVALLVGRDPLKGLAAAGIGIILSFVGVDDQTAAHRWTFGQIYLWEGLPLGAVFLGLFGIPEVASILSRTAIAERGAVAGGVGEGIRNTLREWRLVLQCSGIGALLGALPGVGLSVVSWIAYGFARRKRGDGPEFGQGNIRGVIGPESANNANEGGSLIPTIALGIPGGAGTALLLGALIVHGVVPGPHMLESNAPVTVAMIFSLAVANVVGAGLCLALSNPLSRITMVGSHIIAPIALVFVILGAFQSSASVNDLVVLAGFGVVGMVMKARDWPRPALALGFVLGELVERNFFLSWQIFGWSTFLRPSFLFVAMLLAVQIGWYLAGRRKRGPSSAPSKARDIWSPASVFAIASFILLTGMSLPAEAALFPSITATFLLVIAASMVVRGLLPAGNTGVAYDGAGPPADPLITPTRAAMVMGIPVFVGGLFLVGPLATSGLIVAGMMRWGGESLVRSAATGAAVALIVHLVFDRLISTPWPRSLLEAAGSAF</sequence>
<evidence type="ECO:0000313" key="4">
    <source>
        <dbReference type="Proteomes" id="UP000278398"/>
    </source>
</evidence>
<feature type="transmembrane region" description="Helical" evidence="1">
    <location>
        <begin position="315"/>
        <end position="338"/>
    </location>
</feature>
<dbReference type="InterPro" id="IPR002823">
    <property type="entry name" value="DUF112_TM"/>
</dbReference>
<feature type="transmembrane region" description="Helical" evidence="1">
    <location>
        <begin position="605"/>
        <end position="624"/>
    </location>
</feature>
<gene>
    <name evidence="3" type="ORF">EJC49_05470</name>
</gene>
<dbReference type="AlphaFoldDB" id="A0A3S0A905"/>
<feature type="transmembrane region" description="Helical" evidence="1">
    <location>
        <begin position="350"/>
        <end position="372"/>
    </location>
</feature>
<feature type="transmembrane region" description="Helical" evidence="1">
    <location>
        <begin position="522"/>
        <end position="544"/>
    </location>
</feature>
<dbReference type="Pfam" id="PF01970">
    <property type="entry name" value="TctA"/>
    <property type="match status" value="1"/>
</dbReference>
<feature type="transmembrane region" description="Helical" evidence="1">
    <location>
        <begin position="248"/>
        <end position="275"/>
    </location>
</feature>
<dbReference type="Proteomes" id="UP000278398">
    <property type="component" value="Unassembled WGS sequence"/>
</dbReference>
<feature type="transmembrane region" description="Helical" evidence="1">
    <location>
        <begin position="195"/>
        <end position="213"/>
    </location>
</feature>
<organism evidence="3 4">
    <name type="scientific">Aquibium carbonis</name>
    <dbReference type="NCBI Taxonomy" id="2495581"/>
    <lineage>
        <taxon>Bacteria</taxon>
        <taxon>Pseudomonadati</taxon>
        <taxon>Pseudomonadota</taxon>
        <taxon>Alphaproteobacteria</taxon>
        <taxon>Hyphomicrobiales</taxon>
        <taxon>Phyllobacteriaceae</taxon>
        <taxon>Aquibium</taxon>
    </lineage>
</organism>
<feature type="domain" description="DUF112" evidence="2">
    <location>
        <begin position="17"/>
        <end position="432"/>
    </location>
</feature>
<feature type="transmembrane region" description="Helical" evidence="1">
    <location>
        <begin position="458"/>
        <end position="479"/>
    </location>
</feature>
<keyword evidence="4" id="KW-1185">Reference proteome</keyword>
<feature type="transmembrane region" description="Helical" evidence="1">
    <location>
        <begin position="58"/>
        <end position="81"/>
    </location>
</feature>
<dbReference type="EMBL" id="RWKW01000017">
    <property type="protein sequence ID" value="RST87426.1"/>
    <property type="molecule type" value="Genomic_DNA"/>
</dbReference>
<feature type="transmembrane region" description="Helical" evidence="1">
    <location>
        <begin position="20"/>
        <end position="46"/>
    </location>
</feature>
<keyword evidence="1" id="KW-0472">Membrane</keyword>
<evidence type="ECO:0000256" key="1">
    <source>
        <dbReference type="SAM" id="Phobius"/>
    </source>
</evidence>
<protein>
    <recommendedName>
        <fullName evidence="2">DUF112 domain-containing protein</fullName>
    </recommendedName>
</protein>
<feature type="transmembrane region" description="Helical" evidence="1">
    <location>
        <begin position="109"/>
        <end position="132"/>
    </location>
</feature>
<accession>A0A3S0A905</accession>
<comment type="caution">
    <text evidence="3">The sequence shown here is derived from an EMBL/GenBank/DDBJ whole genome shotgun (WGS) entry which is preliminary data.</text>
</comment>
<feature type="transmembrane region" description="Helical" evidence="1">
    <location>
        <begin position="500"/>
        <end position="516"/>
    </location>
</feature>
<feature type="transmembrane region" description="Helical" evidence="1">
    <location>
        <begin position="144"/>
        <end position="160"/>
    </location>
</feature>
<keyword evidence="1" id="KW-1133">Transmembrane helix</keyword>
<feature type="transmembrane region" description="Helical" evidence="1">
    <location>
        <begin position="577"/>
        <end position="599"/>
    </location>
</feature>
<name>A0A3S0A905_9HYPH</name>
<dbReference type="PANTHER" id="PTHR35342:SF5">
    <property type="entry name" value="TRICARBOXYLIC TRANSPORT PROTEIN"/>
    <property type="match status" value="1"/>
</dbReference>
<dbReference type="RefSeq" id="WP_126698461.1">
    <property type="nucleotide sequence ID" value="NZ_RWKW01000017.1"/>
</dbReference>
<reference evidence="3 4" key="1">
    <citation type="submission" date="2018-12" db="EMBL/GenBank/DDBJ databases">
        <title>Mesorhizobium carbonis sp. nov., isolated from coal mine water.</title>
        <authorList>
            <person name="Xin W."/>
            <person name="Xu Z."/>
            <person name="Xiang F."/>
            <person name="Zhang J."/>
            <person name="Xi L."/>
            <person name="Liu J."/>
        </authorList>
    </citation>
    <scope>NUCLEOTIDE SEQUENCE [LARGE SCALE GENOMIC DNA]</scope>
    <source>
        <strain evidence="3 4">B2.3</strain>
    </source>
</reference>